<protein>
    <submittedName>
        <fullName evidence="6">3-hydroxyacyl-CoA dehydrogenase</fullName>
        <ecNumber evidence="6">1.1.1.35</ecNumber>
    </submittedName>
</protein>
<dbReference type="InterPro" id="IPR036291">
    <property type="entry name" value="NAD(P)-bd_dom_sf"/>
</dbReference>
<dbReference type="InterPro" id="IPR013328">
    <property type="entry name" value="6PGD_dom2"/>
</dbReference>
<dbReference type="GO" id="GO:0003857">
    <property type="term" value="F:(3S)-3-hydroxyacyl-CoA dehydrogenase (NAD+) activity"/>
    <property type="evidence" value="ECO:0007669"/>
    <property type="project" value="UniProtKB-EC"/>
</dbReference>
<dbReference type="InterPro" id="IPR006176">
    <property type="entry name" value="3-OHacyl-CoA_DH_NAD-bd"/>
</dbReference>
<dbReference type="EMBL" id="JBHSIT010000012">
    <property type="protein sequence ID" value="MFC4912430.1"/>
    <property type="molecule type" value="Genomic_DNA"/>
</dbReference>
<comment type="caution">
    <text evidence="6">The sequence shown here is derived from an EMBL/GenBank/DDBJ whole genome shotgun (WGS) entry which is preliminary data.</text>
</comment>
<dbReference type="EC" id="1.1.1.35" evidence="6"/>
<comment type="pathway">
    <text evidence="1">Lipid metabolism; butanoate metabolism.</text>
</comment>
<dbReference type="Gene3D" id="1.10.1040.10">
    <property type="entry name" value="N-(1-d-carboxylethyl)-l-norvaline Dehydrogenase, domain 2"/>
    <property type="match status" value="2"/>
</dbReference>
<sequence>MERWAERATTVRVVGTGIMGRGIAQVAAAAGLTVQLADARPEAVDEAVGQIGAMFGKLVAKGRMSADDAAAAEARLVPVDGPLADGTGVDLVIEAVREEIGTKRELFAGLERVCPDSTVFATNTSSLSVTEIGAGMSDPSRLAGLHFFNPVPLMKLAEVIAGARTAGWIPDALTDLVRRFGHSPVRAPDTPGFLVNHAGRGLGTEALQIVAEGTARPVDVDRIARDVLGLKMGPFELMDLTGLDVSHPVMETIWEGFHYDDRLRPSYLTRARYQAGLFGRKVGAGWYEYVDGVKQEPAEAPVPADLEGAPRPFWITGPAPDAGRLAAVLEKAGVPVERGPFPSEAAVVLDTDGVVFPHENSLDPRRTVAVDPVGGFERRLVLTVHPGLDAAAGRAALAGLAATGLPVTVVGDAPVPVSERLLASIVNVACEIAQRGLASPADIDTAVRLGLGYPFGPLEWGDRMGGERLLSALSAMFAGTGDPRYRPSRWLAHRVALGMPLTERGTSPADFLRSSGS</sequence>
<dbReference type="Pfam" id="PF02737">
    <property type="entry name" value="3HCDH_N"/>
    <property type="match status" value="1"/>
</dbReference>
<evidence type="ECO:0000256" key="3">
    <source>
        <dbReference type="ARBA" id="ARBA00023002"/>
    </source>
</evidence>
<dbReference type="InterPro" id="IPR006108">
    <property type="entry name" value="3HC_DH_C"/>
</dbReference>
<evidence type="ECO:0000259" key="4">
    <source>
        <dbReference type="Pfam" id="PF00725"/>
    </source>
</evidence>
<dbReference type="PANTHER" id="PTHR48075">
    <property type="entry name" value="3-HYDROXYACYL-COA DEHYDROGENASE FAMILY PROTEIN"/>
    <property type="match status" value="1"/>
</dbReference>
<keyword evidence="7" id="KW-1185">Reference proteome</keyword>
<dbReference type="Pfam" id="PF00725">
    <property type="entry name" value="3HCDH"/>
    <property type="match status" value="2"/>
</dbReference>
<dbReference type="RefSeq" id="WP_378262331.1">
    <property type="nucleotide sequence ID" value="NZ_JBHSIT010000012.1"/>
</dbReference>
<feature type="domain" description="3-hydroxyacyl-CoA dehydrogenase NAD binding" evidence="5">
    <location>
        <begin position="10"/>
        <end position="189"/>
    </location>
</feature>
<dbReference type="Gene3D" id="3.40.50.720">
    <property type="entry name" value="NAD(P)-binding Rossmann-like Domain"/>
    <property type="match status" value="1"/>
</dbReference>
<dbReference type="SUPFAM" id="SSF51735">
    <property type="entry name" value="NAD(P)-binding Rossmann-fold domains"/>
    <property type="match status" value="1"/>
</dbReference>
<name>A0ABV9UAQ3_9ACTN</name>
<evidence type="ECO:0000256" key="1">
    <source>
        <dbReference type="ARBA" id="ARBA00005086"/>
    </source>
</evidence>
<reference evidence="7" key="1">
    <citation type="journal article" date="2019" name="Int. J. Syst. Evol. Microbiol.">
        <title>The Global Catalogue of Microorganisms (GCM) 10K type strain sequencing project: providing services to taxonomists for standard genome sequencing and annotation.</title>
        <authorList>
            <consortium name="The Broad Institute Genomics Platform"/>
            <consortium name="The Broad Institute Genome Sequencing Center for Infectious Disease"/>
            <person name="Wu L."/>
            <person name="Ma J."/>
        </authorList>
    </citation>
    <scope>NUCLEOTIDE SEQUENCE [LARGE SCALE GENOMIC DNA]</scope>
    <source>
        <strain evidence="7">KLKA75</strain>
    </source>
</reference>
<evidence type="ECO:0000259" key="5">
    <source>
        <dbReference type="Pfam" id="PF02737"/>
    </source>
</evidence>
<accession>A0ABV9UAQ3</accession>
<proteinExistence type="inferred from homology"/>
<gene>
    <name evidence="6" type="ORF">ACFPCY_34380</name>
</gene>
<evidence type="ECO:0000256" key="2">
    <source>
        <dbReference type="ARBA" id="ARBA00009463"/>
    </source>
</evidence>
<feature type="domain" description="3-hydroxyacyl-CoA dehydrogenase C-terminal" evidence="4">
    <location>
        <begin position="417"/>
        <end position="498"/>
    </location>
</feature>
<dbReference type="SUPFAM" id="SSF48179">
    <property type="entry name" value="6-phosphogluconate dehydrogenase C-terminal domain-like"/>
    <property type="match status" value="2"/>
</dbReference>
<evidence type="ECO:0000313" key="6">
    <source>
        <dbReference type="EMBL" id="MFC4912430.1"/>
    </source>
</evidence>
<dbReference type="Proteomes" id="UP001595872">
    <property type="component" value="Unassembled WGS sequence"/>
</dbReference>
<organism evidence="6 7">
    <name type="scientific">Actinomadura gamaensis</name>
    <dbReference type="NCBI Taxonomy" id="1763541"/>
    <lineage>
        <taxon>Bacteria</taxon>
        <taxon>Bacillati</taxon>
        <taxon>Actinomycetota</taxon>
        <taxon>Actinomycetes</taxon>
        <taxon>Streptosporangiales</taxon>
        <taxon>Thermomonosporaceae</taxon>
        <taxon>Actinomadura</taxon>
    </lineage>
</organism>
<dbReference type="NCBIfam" id="NF006124">
    <property type="entry name" value="PRK08268.1"/>
    <property type="match status" value="1"/>
</dbReference>
<dbReference type="PANTHER" id="PTHR48075:SF5">
    <property type="entry name" value="3-HYDROXYBUTYRYL-COA DEHYDROGENASE"/>
    <property type="match status" value="1"/>
</dbReference>
<comment type="similarity">
    <text evidence="2">Belongs to the 3-hydroxyacyl-CoA dehydrogenase family.</text>
</comment>
<evidence type="ECO:0000313" key="7">
    <source>
        <dbReference type="Proteomes" id="UP001595872"/>
    </source>
</evidence>
<dbReference type="InterPro" id="IPR008927">
    <property type="entry name" value="6-PGluconate_DH-like_C_sf"/>
</dbReference>
<keyword evidence="3 6" id="KW-0560">Oxidoreductase</keyword>
<feature type="domain" description="3-hydroxyacyl-CoA dehydrogenase C-terminal" evidence="4">
    <location>
        <begin position="192"/>
        <end position="289"/>
    </location>
</feature>